<reference evidence="2" key="1">
    <citation type="journal article" date="2014" name="Int. J. Syst. Evol. Microbiol.">
        <title>Complete genome sequence of Corynebacterium casei LMG S-19264T (=DSM 44701T), isolated from a smear-ripened cheese.</title>
        <authorList>
            <consortium name="US DOE Joint Genome Institute (JGI-PGF)"/>
            <person name="Walter F."/>
            <person name="Albersmeier A."/>
            <person name="Kalinowski J."/>
            <person name="Ruckert C."/>
        </authorList>
    </citation>
    <scope>NUCLEOTIDE SEQUENCE</scope>
    <source>
        <strain evidence="2">CGMCC 1.14988</strain>
    </source>
</reference>
<dbReference type="SUPFAM" id="SSF140663">
    <property type="entry name" value="TTHA0068-like"/>
    <property type="match status" value="1"/>
</dbReference>
<dbReference type="Gene3D" id="1.10.3450.10">
    <property type="entry name" value="TTHA0068-like"/>
    <property type="match status" value="1"/>
</dbReference>
<name>A0A8J3AFD9_9ACTN</name>
<keyword evidence="3" id="KW-1185">Reference proteome</keyword>
<evidence type="ECO:0000313" key="2">
    <source>
        <dbReference type="EMBL" id="GGI07255.1"/>
    </source>
</evidence>
<dbReference type="AlphaFoldDB" id="A0A8J3AFD9"/>
<dbReference type="RefSeq" id="WP_130649960.1">
    <property type="nucleotide sequence ID" value="NZ_BMHA01000008.1"/>
</dbReference>
<dbReference type="PANTHER" id="PTHR34796:SF1">
    <property type="entry name" value="EXPRESSED PROTEIN"/>
    <property type="match status" value="1"/>
</dbReference>
<dbReference type="OrthoDB" id="160968at2"/>
<comment type="caution">
    <text evidence="2">The sequence shown here is derived from an EMBL/GenBank/DDBJ whole genome shotgun (WGS) entry which is preliminary data.</text>
</comment>
<proteinExistence type="predicted"/>
<dbReference type="InterPro" id="IPR005500">
    <property type="entry name" value="DUF309"/>
</dbReference>
<gene>
    <name evidence="2" type="ORF">GCM10011354_23170</name>
</gene>
<feature type="region of interest" description="Disordered" evidence="1">
    <location>
        <begin position="1"/>
        <end position="41"/>
    </location>
</feature>
<protein>
    <recommendedName>
        <fullName evidence="4">DUF309 domain-containing protein</fullName>
    </recommendedName>
</protein>
<organism evidence="2 3">
    <name type="scientific">Egicoccus halophilus</name>
    <dbReference type="NCBI Taxonomy" id="1670830"/>
    <lineage>
        <taxon>Bacteria</taxon>
        <taxon>Bacillati</taxon>
        <taxon>Actinomycetota</taxon>
        <taxon>Nitriliruptoria</taxon>
        <taxon>Egicoccales</taxon>
        <taxon>Egicoccaceae</taxon>
        <taxon>Egicoccus</taxon>
    </lineage>
</organism>
<dbReference type="InterPro" id="IPR023203">
    <property type="entry name" value="TTHA0068_sf"/>
</dbReference>
<feature type="compositionally biased region" description="Basic and acidic residues" evidence="1">
    <location>
        <begin position="1"/>
        <end position="24"/>
    </location>
</feature>
<evidence type="ECO:0008006" key="4">
    <source>
        <dbReference type="Google" id="ProtNLM"/>
    </source>
</evidence>
<dbReference type="Pfam" id="PF03745">
    <property type="entry name" value="DUF309"/>
    <property type="match status" value="1"/>
</dbReference>
<reference evidence="2" key="2">
    <citation type="submission" date="2020-09" db="EMBL/GenBank/DDBJ databases">
        <authorList>
            <person name="Sun Q."/>
            <person name="Zhou Y."/>
        </authorList>
    </citation>
    <scope>NUCLEOTIDE SEQUENCE</scope>
    <source>
        <strain evidence="2">CGMCC 1.14988</strain>
    </source>
</reference>
<dbReference type="PANTHER" id="PTHR34796">
    <property type="entry name" value="EXPRESSED PROTEIN"/>
    <property type="match status" value="1"/>
</dbReference>
<dbReference type="Proteomes" id="UP000650511">
    <property type="component" value="Unassembled WGS sequence"/>
</dbReference>
<dbReference type="EMBL" id="BMHA01000008">
    <property type="protein sequence ID" value="GGI07255.1"/>
    <property type="molecule type" value="Genomic_DNA"/>
</dbReference>
<feature type="region of interest" description="Disordered" evidence="1">
    <location>
        <begin position="164"/>
        <end position="200"/>
    </location>
</feature>
<evidence type="ECO:0000256" key="1">
    <source>
        <dbReference type="SAM" id="MobiDB-lite"/>
    </source>
</evidence>
<sequence length="200" mass="22194">MSQQERDRRDDGRPEQARPRDRTGRPLPYGTTDVPLAQEHEPRSVEEALLLGVALWNDERFFEAHECLEHVWHAAPEADREFWQGVIQVAVAGVHLQRGNLAGATALFGRAADRLAGYPDVHRGIDVEQLRVACTGARAALQDADAVIEIGFPEFPAMDGGPWFTPDPSALRPPELPTPLSDEPVWLTAGRARAPRRRTT</sequence>
<evidence type="ECO:0000313" key="3">
    <source>
        <dbReference type="Proteomes" id="UP000650511"/>
    </source>
</evidence>
<accession>A0A8J3AFD9</accession>